<dbReference type="PANTHER" id="PTHR11239:SF14">
    <property type="entry name" value="DNA-DIRECTED RNA POLYMERASE I SUBUNIT RPA12"/>
    <property type="match status" value="1"/>
</dbReference>
<dbReference type="InterPro" id="IPR012164">
    <property type="entry name" value="Rpa12/Rpb9/Rpc10/TFS"/>
</dbReference>
<dbReference type="InterPro" id="IPR001222">
    <property type="entry name" value="Znf_TFIIS"/>
</dbReference>
<dbReference type="SMART" id="SM00440">
    <property type="entry name" value="ZnF_C2C2"/>
    <property type="match status" value="1"/>
</dbReference>
<evidence type="ECO:0000256" key="6">
    <source>
        <dbReference type="ARBA" id="ARBA00022833"/>
    </source>
</evidence>
<organism evidence="13">
    <name type="scientific">Timema poppense</name>
    <name type="common">Walking stick</name>
    <dbReference type="NCBI Taxonomy" id="170557"/>
    <lineage>
        <taxon>Eukaryota</taxon>
        <taxon>Metazoa</taxon>
        <taxon>Ecdysozoa</taxon>
        <taxon>Arthropoda</taxon>
        <taxon>Hexapoda</taxon>
        <taxon>Insecta</taxon>
        <taxon>Pterygota</taxon>
        <taxon>Neoptera</taxon>
        <taxon>Polyneoptera</taxon>
        <taxon>Phasmatodea</taxon>
        <taxon>Timematodea</taxon>
        <taxon>Timematoidea</taxon>
        <taxon>Timematidae</taxon>
        <taxon>Timema</taxon>
    </lineage>
</organism>
<dbReference type="GO" id="GO:0005736">
    <property type="term" value="C:RNA polymerase I complex"/>
    <property type="evidence" value="ECO:0007669"/>
    <property type="project" value="TreeGrafter"/>
</dbReference>
<feature type="compositionally biased region" description="Basic and acidic residues" evidence="11">
    <location>
        <begin position="35"/>
        <end position="44"/>
    </location>
</feature>
<keyword evidence="3" id="KW-0240">DNA-directed RNA polymerase</keyword>
<evidence type="ECO:0000259" key="12">
    <source>
        <dbReference type="PROSITE" id="PS51133"/>
    </source>
</evidence>
<evidence type="ECO:0000256" key="2">
    <source>
        <dbReference type="ARBA" id="ARBA00018784"/>
    </source>
</evidence>
<dbReference type="GO" id="GO:0003676">
    <property type="term" value="F:nucleic acid binding"/>
    <property type="evidence" value="ECO:0007669"/>
    <property type="project" value="InterPro"/>
</dbReference>
<dbReference type="PANTHER" id="PTHR11239">
    <property type="entry name" value="DNA-DIRECTED RNA POLYMERASE"/>
    <property type="match status" value="1"/>
</dbReference>
<evidence type="ECO:0000256" key="7">
    <source>
        <dbReference type="ARBA" id="ARBA00023242"/>
    </source>
</evidence>
<evidence type="ECO:0000256" key="1">
    <source>
        <dbReference type="ARBA" id="ARBA00004604"/>
    </source>
</evidence>
<comment type="function">
    <text evidence="9">Core component of RNA polymerase I (Pol I), a DNA-dependent RNA polymerase which synthesizes ribosomal RNA precursors using the four ribonucleoside triphosphates as substrates. Can mediate Pol I proofreading of the nascent RNA transcript. Anchors into the Pol I active site to monitor transcription fidelity and cleave mis-incorporated 5'-ribonucleotides.</text>
</comment>
<keyword evidence="5 10" id="KW-0863">Zinc-finger</keyword>
<dbReference type="GO" id="GO:0003899">
    <property type="term" value="F:DNA-directed RNA polymerase activity"/>
    <property type="evidence" value="ECO:0007669"/>
    <property type="project" value="InterPro"/>
</dbReference>
<protein>
    <recommendedName>
        <fullName evidence="2">DNA-directed RNA polymerase I subunit RPA12</fullName>
    </recommendedName>
    <alternativeName>
        <fullName evidence="8">DNA-directed RNA polymerase I subunit H</fullName>
    </alternativeName>
</protein>
<proteinExistence type="predicted"/>
<dbReference type="EMBL" id="OD010529">
    <property type="protein sequence ID" value="CAD7416138.1"/>
    <property type="molecule type" value="Genomic_DNA"/>
</dbReference>
<gene>
    <name evidence="13" type="ORF">TPSB3V08_LOCUS10824</name>
</gene>
<sequence length="149" mass="16926">MPHLTVVVFGEMRTHYVINFNSSSQVKSKKRHSRGKQEEPEGPVVERRCQHCNNDKMSYATLQLRSADEGQTVFYTCTKCKRTCFSSKAVVSVGPVPNLRLPLYNPGFKILDCWFQDTRLLVQGNGELLNSRTWHEGASVTPTPEFFTA</sequence>
<evidence type="ECO:0000256" key="9">
    <source>
        <dbReference type="ARBA" id="ARBA00044497"/>
    </source>
</evidence>
<dbReference type="InterPro" id="IPR034004">
    <property type="entry name" value="Zn_ribbon_RPA12_C"/>
</dbReference>
<evidence type="ECO:0000313" key="13">
    <source>
        <dbReference type="EMBL" id="CAD7416138.1"/>
    </source>
</evidence>
<keyword evidence="6" id="KW-0862">Zinc</keyword>
<accession>A0A7R9DK76</accession>
<dbReference type="PROSITE" id="PS51133">
    <property type="entry name" value="ZF_TFIIS_2"/>
    <property type="match status" value="1"/>
</dbReference>
<dbReference type="AlphaFoldDB" id="A0A7R9DK76"/>
<evidence type="ECO:0000256" key="8">
    <source>
        <dbReference type="ARBA" id="ARBA00031781"/>
    </source>
</evidence>
<keyword evidence="3" id="KW-0804">Transcription</keyword>
<comment type="subcellular location">
    <subcellularLocation>
        <location evidence="1">Nucleus</location>
        <location evidence="1">Nucleolus</location>
    </subcellularLocation>
</comment>
<name>A0A7R9DK76_TIMPO</name>
<dbReference type="CDD" id="cd10507">
    <property type="entry name" value="Zn-ribbon_RPA12"/>
    <property type="match status" value="1"/>
</dbReference>
<evidence type="ECO:0000256" key="3">
    <source>
        <dbReference type="ARBA" id="ARBA00022478"/>
    </source>
</evidence>
<feature type="domain" description="TFIIS-type" evidence="12">
    <location>
        <begin position="45"/>
        <end position="84"/>
    </location>
</feature>
<feature type="region of interest" description="Disordered" evidence="11">
    <location>
        <begin position="23"/>
        <end position="44"/>
    </location>
</feature>
<evidence type="ECO:0000256" key="11">
    <source>
        <dbReference type="SAM" id="MobiDB-lite"/>
    </source>
</evidence>
<evidence type="ECO:0000256" key="5">
    <source>
        <dbReference type="ARBA" id="ARBA00022771"/>
    </source>
</evidence>
<evidence type="ECO:0000256" key="10">
    <source>
        <dbReference type="PROSITE-ProRule" id="PRU00472"/>
    </source>
</evidence>
<dbReference type="Gene3D" id="2.20.25.10">
    <property type="match status" value="1"/>
</dbReference>
<reference evidence="13" key="1">
    <citation type="submission" date="2020-11" db="EMBL/GenBank/DDBJ databases">
        <authorList>
            <person name="Tran Van P."/>
        </authorList>
    </citation>
    <scope>NUCLEOTIDE SEQUENCE</scope>
</reference>
<evidence type="ECO:0000256" key="4">
    <source>
        <dbReference type="ARBA" id="ARBA00022723"/>
    </source>
</evidence>
<keyword evidence="4" id="KW-0479">Metal-binding</keyword>
<dbReference type="SUPFAM" id="SSF57783">
    <property type="entry name" value="Zinc beta-ribbon"/>
    <property type="match status" value="1"/>
</dbReference>
<dbReference type="Pfam" id="PF01096">
    <property type="entry name" value="Zn_ribbon_TFIIS"/>
    <property type="match status" value="1"/>
</dbReference>
<keyword evidence="7" id="KW-0539">Nucleus</keyword>
<dbReference type="GO" id="GO:0006363">
    <property type="term" value="P:termination of RNA polymerase I transcription"/>
    <property type="evidence" value="ECO:0007669"/>
    <property type="project" value="TreeGrafter"/>
</dbReference>
<dbReference type="GO" id="GO:0008270">
    <property type="term" value="F:zinc ion binding"/>
    <property type="evidence" value="ECO:0007669"/>
    <property type="project" value="UniProtKB-KW"/>
</dbReference>